<sequence>MSGSASPATITADHETAATYGLFAIGEACIALPLTAVREVTPCPADLATLPVSAPGLLGALNLRGQVIPVLDLLAMNGAAGPAGGGSRVIVVVLHEGRLAGLVVDGVHGVTAPPALQELGTANALAGQQRLPVSHTFPAPGDGVIVSVLDVEAVFSMPGIPVMLDGRGTGEGAFSGGASHGPDAETVDAADLSGSMLLVRCANHRLAVSIDAVHTIVPRVQVRSSPLAHGACRGVTDYNGTEIPVFDPLELAGLGELSGDDTEGVAVRFQEGLVVMLLSEVLELIPASAAERFDLPAVQVPGCQYLDGVMRVPGRGDFLSLAVSQILRHDDLNALSRMNSRQPGGESGQVPAQRSSDWSRGPDGESEGTARAGGTYLTFSLAPGEKDFAVPLEQVLEILPFPESYSILQDGDQDVLGLFTHRDTVVPLFRLSALIAPQQHDGLIYVLVVTAGPDRGHAAGRAEDAQVVGLAVHALRAIEHSVWEDPAVPDPPAGAEPGEPPTLPEALARRRAIRVTAIGTSDEPRMLSRVDLAAIGGALVPAPSSSTIEVFDGEYADEYDGEYPGDDLDAVGDPIGP</sequence>
<evidence type="ECO:0000256" key="1">
    <source>
        <dbReference type="SAM" id="MobiDB-lite"/>
    </source>
</evidence>
<feature type="domain" description="CheW-like" evidence="2">
    <location>
        <begin position="373"/>
        <end position="541"/>
    </location>
</feature>
<evidence type="ECO:0000313" key="4">
    <source>
        <dbReference type="Proteomes" id="UP001197247"/>
    </source>
</evidence>
<comment type="caution">
    <text evidence="3">The sequence shown here is derived from an EMBL/GenBank/DDBJ whole genome shotgun (WGS) entry which is preliminary data.</text>
</comment>
<accession>A0ABS5THN8</accession>
<proteinExistence type="predicted"/>
<protein>
    <submittedName>
        <fullName evidence="3">Chemotaxis protein CheW</fullName>
    </submittedName>
</protein>
<feature type="region of interest" description="Disordered" evidence="1">
    <location>
        <begin position="557"/>
        <end position="577"/>
    </location>
</feature>
<dbReference type="Proteomes" id="UP001197247">
    <property type="component" value="Unassembled WGS sequence"/>
</dbReference>
<dbReference type="Pfam" id="PF01584">
    <property type="entry name" value="CheW"/>
    <property type="match status" value="3"/>
</dbReference>
<organism evidence="3 4">
    <name type="scientific">Kineosporia corallincola</name>
    <dbReference type="NCBI Taxonomy" id="2835133"/>
    <lineage>
        <taxon>Bacteria</taxon>
        <taxon>Bacillati</taxon>
        <taxon>Actinomycetota</taxon>
        <taxon>Actinomycetes</taxon>
        <taxon>Kineosporiales</taxon>
        <taxon>Kineosporiaceae</taxon>
        <taxon>Kineosporia</taxon>
    </lineage>
</organism>
<reference evidence="3 4" key="1">
    <citation type="submission" date="2021-05" db="EMBL/GenBank/DDBJ databases">
        <title>Kineosporia and Streptomyces sp. nov. two new marine actinobacteria isolated from Coral.</title>
        <authorList>
            <person name="Buangrab K."/>
            <person name="Sutthacheep M."/>
            <person name="Yeemin T."/>
            <person name="Harunari E."/>
            <person name="Igarashi Y."/>
            <person name="Kanchanasin P."/>
            <person name="Tanasupawat S."/>
            <person name="Phongsopitanun W."/>
        </authorList>
    </citation>
    <scope>NUCLEOTIDE SEQUENCE [LARGE SCALE GENOMIC DNA]</scope>
    <source>
        <strain evidence="3 4">J2-2</strain>
    </source>
</reference>
<dbReference type="InterPro" id="IPR036061">
    <property type="entry name" value="CheW-like_dom_sf"/>
</dbReference>
<dbReference type="SMART" id="SM00260">
    <property type="entry name" value="CheW"/>
    <property type="match status" value="2"/>
</dbReference>
<evidence type="ECO:0000259" key="2">
    <source>
        <dbReference type="PROSITE" id="PS50851"/>
    </source>
</evidence>
<feature type="domain" description="CheW-like" evidence="2">
    <location>
        <begin position="17"/>
        <end position="160"/>
    </location>
</feature>
<feature type="domain" description="CheW-like" evidence="2">
    <location>
        <begin position="193"/>
        <end position="332"/>
    </location>
</feature>
<feature type="compositionally biased region" description="Pro residues" evidence="1">
    <location>
        <begin position="488"/>
        <end position="503"/>
    </location>
</feature>
<dbReference type="Gene3D" id="2.40.50.180">
    <property type="entry name" value="CheA-289, Domain 4"/>
    <property type="match status" value="2"/>
</dbReference>
<dbReference type="PANTHER" id="PTHR22617">
    <property type="entry name" value="CHEMOTAXIS SENSOR HISTIDINE KINASE-RELATED"/>
    <property type="match status" value="1"/>
</dbReference>
<feature type="region of interest" description="Disordered" evidence="1">
    <location>
        <begin position="336"/>
        <end position="372"/>
    </location>
</feature>
<dbReference type="PROSITE" id="PS50851">
    <property type="entry name" value="CHEW"/>
    <property type="match status" value="3"/>
</dbReference>
<dbReference type="SUPFAM" id="SSF50341">
    <property type="entry name" value="CheW-like"/>
    <property type="match status" value="3"/>
</dbReference>
<dbReference type="Gene3D" id="2.30.30.40">
    <property type="entry name" value="SH3 Domains"/>
    <property type="match status" value="1"/>
</dbReference>
<keyword evidence="4" id="KW-1185">Reference proteome</keyword>
<dbReference type="EMBL" id="JAHBAY010000006">
    <property type="protein sequence ID" value="MBT0770582.1"/>
    <property type="molecule type" value="Genomic_DNA"/>
</dbReference>
<feature type="compositionally biased region" description="Acidic residues" evidence="1">
    <location>
        <begin position="557"/>
        <end position="570"/>
    </location>
</feature>
<dbReference type="InterPro" id="IPR039315">
    <property type="entry name" value="CheW"/>
</dbReference>
<evidence type="ECO:0000313" key="3">
    <source>
        <dbReference type="EMBL" id="MBT0770582.1"/>
    </source>
</evidence>
<dbReference type="PANTHER" id="PTHR22617:SF23">
    <property type="entry name" value="CHEMOTAXIS PROTEIN CHEW"/>
    <property type="match status" value="1"/>
</dbReference>
<dbReference type="RefSeq" id="WP_214156867.1">
    <property type="nucleotide sequence ID" value="NZ_JAHBAY010000006.1"/>
</dbReference>
<dbReference type="CDD" id="cd00588">
    <property type="entry name" value="CheW_like"/>
    <property type="match status" value="1"/>
</dbReference>
<dbReference type="InterPro" id="IPR002545">
    <property type="entry name" value="CheW-lke_dom"/>
</dbReference>
<feature type="region of interest" description="Disordered" evidence="1">
    <location>
        <begin position="484"/>
        <end position="503"/>
    </location>
</feature>
<name>A0ABS5THN8_9ACTN</name>
<gene>
    <name evidence="3" type="ORF">KIH74_16685</name>
</gene>